<evidence type="ECO:0000256" key="1">
    <source>
        <dbReference type="SAM" id="Coils"/>
    </source>
</evidence>
<feature type="region of interest" description="Disordered" evidence="2">
    <location>
        <begin position="200"/>
        <end position="230"/>
    </location>
</feature>
<keyword evidence="4" id="KW-1185">Reference proteome</keyword>
<proteinExistence type="predicted"/>
<gene>
    <name evidence="3" type="ORF">NQ317_009245</name>
</gene>
<evidence type="ECO:0000313" key="4">
    <source>
        <dbReference type="Proteomes" id="UP001162164"/>
    </source>
</evidence>
<feature type="compositionally biased region" description="Basic and acidic residues" evidence="2">
    <location>
        <begin position="301"/>
        <end position="316"/>
    </location>
</feature>
<feature type="compositionally biased region" description="Polar residues" evidence="2">
    <location>
        <begin position="213"/>
        <end position="225"/>
    </location>
</feature>
<dbReference type="PANTHER" id="PTHR18898">
    <property type="entry name" value="NUCLEOPROTEIN TPR-RELATED"/>
    <property type="match status" value="1"/>
</dbReference>
<dbReference type="PANTHER" id="PTHR18898:SF2">
    <property type="entry name" value="NUCLEOPROTEIN TPR"/>
    <property type="match status" value="1"/>
</dbReference>
<reference evidence="3" key="1">
    <citation type="journal article" date="2023" name="Insect Mol. Biol.">
        <title>Genome sequencing provides insights into the evolution of gene families encoding plant cell wall-degrading enzymes in longhorned beetles.</title>
        <authorList>
            <person name="Shin N.R."/>
            <person name="Okamura Y."/>
            <person name="Kirsch R."/>
            <person name="Pauchet Y."/>
        </authorList>
    </citation>
    <scope>NUCLEOTIDE SEQUENCE</scope>
    <source>
        <strain evidence="3">MMC_N1</strain>
    </source>
</reference>
<protein>
    <submittedName>
        <fullName evidence="3">Uncharacterized protein</fullName>
    </submittedName>
</protein>
<organism evidence="3 4">
    <name type="scientific">Molorchus minor</name>
    <dbReference type="NCBI Taxonomy" id="1323400"/>
    <lineage>
        <taxon>Eukaryota</taxon>
        <taxon>Metazoa</taxon>
        <taxon>Ecdysozoa</taxon>
        <taxon>Arthropoda</taxon>
        <taxon>Hexapoda</taxon>
        <taxon>Insecta</taxon>
        <taxon>Pterygota</taxon>
        <taxon>Neoptera</taxon>
        <taxon>Endopterygota</taxon>
        <taxon>Coleoptera</taxon>
        <taxon>Polyphaga</taxon>
        <taxon>Cucujiformia</taxon>
        <taxon>Chrysomeloidea</taxon>
        <taxon>Cerambycidae</taxon>
        <taxon>Lamiinae</taxon>
        <taxon>Monochamini</taxon>
        <taxon>Molorchus</taxon>
    </lineage>
</organism>
<dbReference type="Gene3D" id="1.10.287.1490">
    <property type="match status" value="1"/>
</dbReference>
<dbReference type="EMBL" id="JAPWTJ010000732">
    <property type="protein sequence ID" value="KAJ8976055.1"/>
    <property type="molecule type" value="Genomic_DNA"/>
</dbReference>
<sequence length="378" mass="44255">MTELRERSEKLEAEVAPLQEKNRDLMTKSDQMQSENISLRAECTRWRQRANMLIEKTNRTSPEDWKKLQTERETLAKQLTIERSTTTKLNDEIHNLRQDKAKVEEKLKILQNQYNQQNEELARLREEVSSLQAQVTQLTNTVDQHSAEIIKYKEENRVLTEDTAGKDVTITELKNNLAQIRKIAKKYKIQCEDQAKEIETMKQQKEQQESEQNSTAERQEQLMQEQRSELEERITHLESSHKENVDQLNQQVTSSSEQIENYKKEIEGLKQMSQEKEERFKNLFKNAKERIVSLTEQNNSLREELNKQDKASESGHSEGTSENSKLLEKVAALEREKDEINEGRQLEKEKLSAEIEFNTKGDTVATSIGPPTRFQTQY</sequence>
<dbReference type="Proteomes" id="UP001162164">
    <property type="component" value="Unassembled WGS sequence"/>
</dbReference>
<accession>A0ABQ9JES6</accession>
<evidence type="ECO:0000313" key="3">
    <source>
        <dbReference type="EMBL" id="KAJ8976055.1"/>
    </source>
</evidence>
<evidence type="ECO:0000256" key="2">
    <source>
        <dbReference type="SAM" id="MobiDB-lite"/>
    </source>
</evidence>
<name>A0ABQ9JES6_9CUCU</name>
<comment type="caution">
    <text evidence="3">The sequence shown here is derived from an EMBL/GenBank/DDBJ whole genome shotgun (WGS) entry which is preliminary data.</text>
</comment>
<keyword evidence="1" id="KW-0175">Coiled coil</keyword>
<feature type="coiled-coil region" evidence="1">
    <location>
        <begin position="1"/>
        <end position="28"/>
    </location>
</feature>
<feature type="region of interest" description="Disordered" evidence="2">
    <location>
        <begin position="295"/>
        <end position="327"/>
    </location>
</feature>